<reference evidence="1" key="2">
    <citation type="journal article" date="2015" name="Fish Shellfish Immunol.">
        <title>Early steps in the European eel (Anguilla anguilla)-Vibrio vulnificus interaction in the gills: Role of the RtxA13 toxin.</title>
        <authorList>
            <person name="Callol A."/>
            <person name="Pajuelo D."/>
            <person name="Ebbesson L."/>
            <person name="Teles M."/>
            <person name="MacKenzie S."/>
            <person name="Amaro C."/>
        </authorList>
    </citation>
    <scope>NUCLEOTIDE SEQUENCE</scope>
</reference>
<dbReference type="AlphaFoldDB" id="A0A0E9UMR2"/>
<evidence type="ECO:0000313" key="1">
    <source>
        <dbReference type="EMBL" id="JAH67087.1"/>
    </source>
</evidence>
<proteinExistence type="predicted"/>
<reference evidence="1" key="1">
    <citation type="submission" date="2014-11" db="EMBL/GenBank/DDBJ databases">
        <authorList>
            <person name="Amaro Gonzalez C."/>
        </authorList>
    </citation>
    <scope>NUCLEOTIDE SEQUENCE</scope>
</reference>
<organism evidence="1">
    <name type="scientific">Anguilla anguilla</name>
    <name type="common">European freshwater eel</name>
    <name type="synonym">Muraena anguilla</name>
    <dbReference type="NCBI Taxonomy" id="7936"/>
    <lineage>
        <taxon>Eukaryota</taxon>
        <taxon>Metazoa</taxon>
        <taxon>Chordata</taxon>
        <taxon>Craniata</taxon>
        <taxon>Vertebrata</taxon>
        <taxon>Euteleostomi</taxon>
        <taxon>Actinopterygii</taxon>
        <taxon>Neopterygii</taxon>
        <taxon>Teleostei</taxon>
        <taxon>Anguilliformes</taxon>
        <taxon>Anguillidae</taxon>
        <taxon>Anguilla</taxon>
    </lineage>
</organism>
<dbReference type="EMBL" id="GBXM01041490">
    <property type="protein sequence ID" value="JAH67087.1"/>
    <property type="molecule type" value="Transcribed_RNA"/>
</dbReference>
<accession>A0A0E9UMR2</accession>
<name>A0A0E9UMR2_ANGAN</name>
<protein>
    <submittedName>
        <fullName evidence="1">Uncharacterized protein</fullName>
    </submittedName>
</protein>
<sequence>MHSCLPPHSLLFLFYFFIFTF</sequence>